<dbReference type="InterPro" id="IPR029068">
    <property type="entry name" value="Glyas_Bleomycin-R_OHBP_Dase"/>
</dbReference>
<comment type="caution">
    <text evidence="2">The sequence shown here is derived from an EMBL/GenBank/DDBJ whole genome shotgun (WGS) entry which is preliminary data.</text>
</comment>
<dbReference type="InterPro" id="IPR037523">
    <property type="entry name" value="VOC_core"/>
</dbReference>
<accession>A0A853CHC3</accession>
<dbReference type="EMBL" id="JACBZT010000001">
    <property type="protein sequence ID" value="NYJ06571.1"/>
    <property type="molecule type" value="Genomic_DNA"/>
</dbReference>
<evidence type="ECO:0000313" key="2">
    <source>
        <dbReference type="EMBL" id="NYJ06571.1"/>
    </source>
</evidence>
<dbReference type="Gene3D" id="3.10.180.10">
    <property type="entry name" value="2,3-Dihydroxybiphenyl 1,2-Dioxygenase, domain 1"/>
    <property type="match status" value="1"/>
</dbReference>
<dbReference type="Proteomes" id="UP000541969">
    <property type="component" value="Unassembled WGS sequence"/>
</dbReference>
<evidence type="ECO:0000259" key="1">
    <source>
        <dbReference type="PROSITE" id="PS51819"/>
    </source>
</evidence>
<dbReference type="RefSeq" id="WP_179717780.1">
    <property type="nucleotide sequence ID" value="NZ_JACBZT010000001.1"/>
</dbReference>
<dbReference type="Pfam" id="PF00903">
    <property type="entry name" value="Glyoxalase"/>
    <property type="match status" value="1"/>
</dbReference>
<dbReference type="PROSITE" id="PS51819">
    <property type="entry name" value="VOC"/>
    <property type="match status" value="1"/>
</dbReference>
<name>A0A853CHC3_9ACTN</name>
<feature type="domain" description="VOC" evidence="1">
    <location>
        <begin position="3"/>
        <end position="126"/>
    </location>
</feature>
<dbReference type="SUPFAM" id="SSF54593">
    <property type="entry name" value="Glyoxalase/Bleomycin resistance protein/Dihydroxybiphenyl dioxygenase"/>
    <property type="match status" value="1"/>
</dbReference>
<evidence type="ECO:0000313" key="3">
    <source>
        <dbReference type="Proteomes" id="UP000541969"/>
    </source>
</evidence>
<reference evidence="2 3" key="1">
    <citation type="submission" date="2020-07" db="EMBL/GenBank/DDBJ databases">
        <title>Sequencing the genomes of 1000 actinobacteria strains.</title>
        <authorList>
            <person name="Klenk H.-P."/>
        </authorList>
    </citation>
    <scope>NUCLEOTIDE SEQUENCE [LARGE SCALE GENOMIC DNA]</scope>
    <source>
        <strain evidence="2 3">DSM 104001</strain>
    </source>
</reference>
<proteinExistence type="predicted"/>
<sequence>MFRDPQVNVYVADVEGMARFYRDVLGFTETFRTPAEGAPVHVELRIGALVVGMAGIEAARAMHGIDVGGDRPRAEVVLWTDDVDAAFEAVVAGGARPLAAPHDFLGSVRAAWVADPEGNPVELVMRRNG</sequence>
<dbReference type="InterPro" id="IPR004360">
    <property type="entry name" value="Glyas_Fos-R_dOase_dom"/>
</dbReference>
<keyword evidence="3" id="KW-1185">Reference proteome</keyword>
<protein>
    <submittedName>
        <fullName evidence="2">Putative glyoxalase superfamily protein PhnB</fullName>
    </submittedName>
</protein>
<organism evidence="2 3">
    <name type="scientific">Petropleomorpha daqingensis</name>
    <dbReference type="NCBI Taxonomy" id="2026353"/>
    <lineage>
        <taxon>Bacteria</taxon>
        <taxon>Bacillati</taxon>
        <taxon>Actinomycetota</taxon>
        <taxon>Actinomycetes</taxon>
        <taxon>Geodermatophilales</taxon>
        <taxon>Geodermatophilaceae</taxon>
        <taxon>Petropleomorpha</taxon>
    </lineage>
</organism>
<gene>
    <name evidence="2" type="ORF">GGQ55_002849</name>
</gene>
<dbReference type="AlphaFoldDB" id="A0A853CHC3"/>